<reference evidence="3" key="1">
    <citation type="submission" date="2020-04" db="EMBL/GenBank/DDBJ databases">
        <title>Deep metagenomics examines the oral microbiome during advanced dental caries in children, revealing novel taxa and co-occurrences with host molecules.</title>
        <authorList>
            <person name="Baker J.L."/>
            <person name="Morton J.T."/>
            <person name="Dinis M."/>
            <person name="Alvarez R."/>
            <person name="Tran N.C."/>
            <person name="Knight R."/>
            <person name="Edlund A."/>
        </authorList>
    </citation>
    <scope>NUCLEOTIDE SEQUENCE</scope>
    <source>
        <strain evidence="3">JCVI_34_bin.1</strain>
    </source>
</reference>
<dbReference type="InterPro" id="IPR001763">
    <property type="entry name" value="Rhodanese-like_dom"/>
</dbReference>
<feature type="signal peptide" evidence="1">
    <location>
        <begin position="1"/>
        <end position="18"/>
    </location>
</feature>
<evidence type="ECO:0000259" key="2">
    <source>
        <dbReference type="PROSITE" id="PS50206"/>
    </source>
</evidence>
<evidence type="ECO:0000313" key="3">
    <source>
        <dbReference type="EMBL" id="MBF0970922.1"/>
    </source>
</evidence>
<name>A0A929RX37_9BACT</name>
<gene>
    <name evidence="3" type="ORF">HXK21_07775</name>
</gene>
<dbReference type="Pfam" id="PF00581">
    <property type="entry name" value="Rhodanese"/>
    <property type="match status" value="1"/>
</dbReference>
<dbReference type="RefSeq" id="WP_303764556.1">
    <property type="nucleotide sequence ID" value="NZ_JABZGR010000029.1"/>
</dbReference>
<feature type="chain" id="PRO_5037104041" evidence="1">
    <location>
        <begin position="19"/>
        <end position="128"/>
    </location>
</feature>
<evidence type="ECO:0000313" key="4">
    <source>
        <dbReference type="Proteomes" id="UP000704068"/>
    </source>
</evidence>
<dbReference type="InterPro" id="IPR050229">
    <property type="entry name" value="GlpE_sulfurtransferase"/>
</dbReference>
<protein>
    <submittedName>
        <fullName evidence="3">Rhodanese-like domain-containing protein</fullName>
    </submittedName>
</protein>
<accession>A0A929RX37</accession>
<organism evidence="3 4">
    <name type="scientific">Alloprevotella tannerae</name>
    <dbReference type="NCBI Taxonomy" id="76122"/>
    <lineage>
        <taxon>Bacteria</taxon>
        <taxon>Pseudomonadati</taxon>
        <taxon>Bacteroidota</taxon>
        <taxon>Bacteroidia</taxon>
        <taxon>Bacteroidales</taxon>
        <taxon>Prevotellaceae</taxon>
        <taxon>Alloprevotella</taxon>
    </lineage>
</organism>
<dbReference type="Proteomes" id="UP000704068">
    <property type="component" value="Unassembled WGS sequence"/>
</dbReference>
<keyword evidence="1" id="KW-0732">Signal</keyword>
<dbReference type="CDD" id="cd00158">
    <property type="entry name" value="RHOD"/>
    <property type="match status" value="1"/>
</dbReference>
<dbReference type="InterPro" id="IPR036873">
    <property type="entry name" value="Rhodanese-like_dom_sf"/>
</dbReference>
<feature type="domain" description="Rhodanese" evidence="2">
    <location>
        <begin position="38"/>
        <end position="128"/>
    </location>
</feature>
<comment type="caution">
    <text evidence="3">The sequence shown here is derived from an EMBL/GenBank/DDBJ whole genome shotgun (WGS) entry which is preliminary data.</text>
</comment>
<dbReference type="EMBL" id="JABZGR010000029">
    <property type="protein sequence ID" value="MBF0970922.1"/>
    <property type="molecule type" value="Genomic_DNA"/>
</dbReference>
<sequence length="128" mass="14286">MKKLLFSILAALGFFANAQSQSEVEVLEPQAFIERVKADTSAIILDVRQPEEFAEGHLAQAINLDWLNQTVFINGLAKLNKQKTYYVYCRSGRRSQAAAGKLKAEGFQVIDLKGGYLHWVEVGMPVVK</sequence>
<dbReference type="SMART" id="SM00450">
    <property type="entry name" value="RHOD"/>
    <property type="match status" value="1"/>
</dbReference>
<evidence type="ECO:0000256" key="1">
    <source>
        <dbReference type="SAM" id="SignalP"/>
    </source>
</evidence>
<dbReference type="PANTHER" id="PTHR43031:SF18">
    <property type="entry name" value="RHODANESE-RELATED SULFURTRANSFERASES"/>
    <property type="match status" value="1"/>
</dbReference>
<dbReference type="AlphaFoldDB" id="A0A929RX37"/>
<dbReference type="SUPFAM" id="SSF52821">
    <property type="entry name" value="Rhodanese/Cell cycle control phosphatase"/>
    <property type="match status" value="1"/>
</dbReference>
<dbReference type="Gene3D" id="3.40.250.10">
    <property type="entry name" value="Rhodanese-like domain"/>
    <property type="match status" value="1"/>
</dbReference>
<dbReference type="PANTHER" id="PTHR43031">
    <property type="entry name" value="FAD-DEPENDENT OXIDOREDUCTASE"/>
    <property type="match status" value="1"/>
</dbReference>
<dbReference type="PROSITE" id="PS50206">
    <property type="entry name" value="RHODANESE_3"/>
    <property type="match status" value="1"/>
</dbReference>
<proteinExistence type="predicted"/>